<feature type="region of interest" description="Disordered" evidence="1">
    <location>
        <begin position="14"/>
        <end position="73"/>
    </location>
</feature>
<evidence type="ECO:0000256" key="1">
    <source>
        <dbReference type="SAM" id="MobiDB-lite"/>
    </source>
</evidence>
<name>A0A507D696_9FUNG</name>
<keyword evidence="4" id="KW-1185">Reference proteome</keyword>
<dbReference type="VEuPathDB" id="FungiDB:SeMB42_g03518"/>
<accession>A0A507D696</accession>
<dbReference type="EMBL" id="QEAN01000126">
    <property type="protein sequence ID" value="TPX46891.1"/>
    <property type="molecule type" value="Genomic_DNA"/>
</dbReference>
<proteinExistence type="predicted"/>
<sequence>MSISQSPSQLLIVVRPSRTKTPTPAWNKTSASPFLVSPLPSRAAASGGSPSPSPLADLPAGGIPSQSQPKATHPRFRIADTGTQSSAPTLEQIIIAVAVLVGVLIVSAGATLLYRSRNRYHNRHNVHYNNNAPAAKRGYAVIPNPAVYYSAPSQYCDDPDSGVYYDPDTNVYLSLGAHMCSFHPCAAAGGTGAIQSTVNGNHCIDNIDKGDLSTGTLPIISSAASVTVKSTNSPYSSLAHQHGVATALAGTAPLRYSAEYDMCPRSRHGGAAYNGFGITSMVYQQARAVYTKEYLSSGPMDIFCTLAPHNK</sequence>
<organism evidence="3 4">
    <name type="scientific">Synchytrium endobioticum</name>
    <dbReference type="NCBI Taxonomy" id="286115"/>
    <lineage>
        <taxon>Eukaryota</taxon>
        <taxon>Fungi</taxon>
        <taxon>Fungi incertae sedis</taxon>
        <taxon>Chytridiomycota</taxon>
        <taxon>Chytridiomycota incertae sedis</taxon>
        <taxon>Chytridiomycetes</taxon>
        <taxon>Synchytriales</taxon>
        <taxon>Synchytriaceae</taxon>
        <taxon>Synchytrium</taxon>
    </lineage>
</organism>
<keyword evidence="2" id="KW-0472">Membrane</keyword>
<gene>
    <name evidence="3" type="ORF">SeMB42_g03518</name>
</gene>
<evidence type="ECO:0000313" key="3">
    <source>
        <dbReference type="EMBL" id="TPX46891.1"/>
    </source>
</evidence>
<reference evidence="3 4" key="1">
    <citation type="journal article" date="2019" name="Sci. Rep.">
        <title>Comparative genomics of chytrid fungi reveal insights into the obligate biotrophic and pathogenic lifestyle of Synchytrium endobioticum.</title>
        <authorList>
            <person name="van de Vossenberg B.T.L.H."/>
            <person name="Warris S."/>
            <person name="Nguyen H.D.T."/>
            <person name="van Gent-Pelzer M.P.E."/>
            <person name="Joly D.L."/>
            <person name="van de Geest H.C."/>
            <person name="Bonants P.J.M."/>
            <person name="Smith D.S."/>
            <person name="Levesque C.A."/>
            <person name="van der Lee T.A.J."/>
        </authorList>
    </citation>
    <scope>NUCLEOTIDE SEQUENCE [LARGE SCALE GENOMIC DNA]</scope>
    <source>
        <strain evidence="3 4">MB42</strain>
    </source>
</reference>
<evidence type="ECO:0000256" key="2">
    <source>
        <dbReference type="SAM" id="Phobius"/>
    </source>
</evidence>
<keyword evidence="2" id="KW-1133">Transmembrane helix</keyword>
<feature type="compositionally biased region" description="Low complexity" evidence="1">
    <location>
        <begin position="37"/>
        <end position="61"/>
    </location>
</feature>
<keyword evidence="2" id="KW-0812">Transmembrane</keyword>
<comment type="caution">
    <text evidence="3">The sequence shown here is derived from an EMBL/GenBank/DDBJ whole genome shotgun (WGS) entry which is preliminary data.</text>
</comment>
<evidence type="ECO:0000313" key="4">
    <source>
        <dbReference type="Proteomes" id="UP000317494"/>
    </source>
</evidence>
<dbReference type="AlphaFoldDB" id="A0A507D696"/>
<dbReference type="Proteomes" id="UP000317494">
    <property type="component" value="Unassembled WGS sequence"/>
</dbReference>
<protein>
    <submittedName>
        <fullName evidence="3">Uncharacterized protein</fullName>
    </submittedName>
</protein>
<feature type="transmembrane region" description="Helical" evidence="2">
    <location>
        <begin position="93"/>
        <end position="114"/>
    </location>
</feature>
<feature type="compositionally biased region" description="Polar residues" evidence="1">
    <location>
        <begin position="19"/>
        <end position="32"/>
    </location>
</feature>